<comment type="subcellular location">
    <subcellularLocation>
        <location evidence="1">Cell membrane</location>
        <topology evidence="1">Multi-pass membrane protein</topology>
    </subcellularLocation>
</comment>
<evidence type="ECO:0000256" key="8">
    <source>
        <dbReference type="SAM" id="Phobius"/>
    </source>
</evidence>
<feature type="transmembrane region" description="Helical" evidence="8">
    <location>
        <begin position="68"/>
        <end position="92"/>
    </location>
</feature>
<dbReference type="Proteomes" id="UP000273143">
    <property type="component" value="Chromosome"/>
</dbReference>
<feature type="transmembrane region" description="Helical" evidence="8">
    <location>
        <begin position="104"/>
        <end position="126"/>
    </location>
</feature>
<dbReference type="Pfam" id="PF00375">
    <property type="entry name" value="SDF"/>
    <property type="match status" value="1"/>
</dbReference>
<evidence type="ECO:0000256" key="2">
    <source>
        <dbReference type="ARBA" id="ARBA00022448"/>
    </source>
</evidence>
<keyword evidence="4" id="KW-0997">Cell inner membrane</keyword>
<feature type="transmembrane region" description="Helical" evidence="8">
    <location>
        <begin position="283"/>
        <end position="301"/>
    </location>
</feature>
<keyword evidence="3" id="KW-1003">Cell membrane</keyword>
<evidence type="ECO:0000256" key="7">
    <source>
        <dbReference type="ARBA" id="ARBA00023136"/>
    </source>
</evidence>
<dbReference type="GO" id="GO:0015293">
    <property type="term" value="F:symporter activity"/>
    <property type="evidence" value="ECO:0007669"/>
    <property type="project" value="UniProtKB-KW"/>
</dbReference>
<evidence type="ECO:0000256" key="3">
    <source>
        <dbReference type="ARBA" id="ARBA00022475"/>
    </source>
</evidence>
<feature type="transmembrane region" description="Helical" evidence="8">
    <location>
        <begin position="208"/>
        <end position="228"/>
    </location>
</feature>
<keyword evidence="7 8" id="KW-0472">Membrane</keyword>
<organism evidence="9 10">
    <name type="scientific">Entomomonas moraniae</name>
    <dbReference type="NCBI Taxonomy" id="2213226"/>
    <lineage>
        <taxon>Bacteria</taxon>
        <taxon>Pseudomonadati</taxon>
        <taxon>Pseudomonadota</taxon>
        <taxon>Gammaproteobacteria</taxon>
        <taxon>Pseudomonadales</taxon>
        <taxon>Pseudomonadaceae</taxon>
        <taxon>Entomomonas</taxon>
    </lineage>
</organism>
<dbReference type="PANTHER" id="PTHR42865">
    <property type="entry name" value="PROTON/GLUTAMATE-ASPARTATE SYMPORTER"/>
    <property type="match status" value="1"/>
</dbReference>
<dbReference type="Gene3D" id="1.10.3860.10">
    <property type="entry name" value="Sodium:dicarboxylate symporter"/>
    <property type="match status" value="1"/>
</dbReference>
<keyword evidence="2" id="KW-0813">Transport</keyword>
<dbReference type="KEGG" id="emo:DM558_10080"/>
<dbReference type="PRINTS" id="PR00173">
    <property type="entry name" value="EDTRNSPORT"/>
</dbReference>
<dbReference type="EMBL" id="CP029822">
    <property type="protein sequence ID" value="AZS51096.1"/>
    <property type="molecule type" value="Genomic_DNA"/>
</dbReference>
<feature type="transmembrane region" description="Helical" evidence="8">
    <location>
        <begin position="400"/>
        <end position="422"/>
    </location>
</feature>
<sequence length="447" mass="48450">MQKFLKFLNGLSGRIIIGMILGVIVGLLIQAYKTNYTITFGLITQIDYNALSTILDSTPTYLDMLGKMFLNLMNMCIPFLIFGSIVMSVSSLDLKEFSSIGGKTLLLFLITTACASFLAVLISYFLPFASDPVQAAKAIAEGHATQQVSVKAIILNFFPSNVFVAFTTPIVLQVIVFGCLFGLCINMLKDTVPGVSTLLEVTLAFRTVIMKIITLVMYIAPIGIFGILSFTIADKGLHTLISLGQVLLYITLINIIFLVLYFLYISIRYGLSIGMLVKKCANVIIFAMTTTSTAMSLPIAMQDAKYLGVKEKLSNFILPLGNSLNTNGGPITNVVIIVAAMSLSGTPMDITFYILLGIYATIAAFGNPGVIGGALVSLAVVCDLAKVPLDVAVIFFGVDYFLGITRVPCNIMGSIFCSVMMAKKRGEFDKEIFNTPLEQLKQAETKQ</sequence>
<evidence type="ECO:0000313" key="9">
    <source>
        <dbReference type="EMBL" id="AZS51096.1"/>
    </source>
</evidence>
<keyword evidence="10" id="KW-1185">Reference proteome</keyword>
<feature type="transmembrane region" description="Helical" evidence="8">
    <location>
        <begin position="352"/>
        <end position="380"/>
    </location>
</feature>
<dbReference type="GO" id="GO:0005886">
    <property type="term" value="C:plasma membrane"/>
    <property type="evidence" value="ECO:0007669"/>
    <property type="project" value="UniProtKB-SubCell"/>
</dbReference>
<dbReference type="RefSeq" id="WP_127163893.1">
    <property type="nucleotide sequence ID" value="NZ_CP029822.1"/>
</dbReference>
<feature type="transmembrane region" description="Helical" evidence="8">
    <location>
        <begin position="248"/>
        <end position="271"/>
    </location>
</feature>
<feature type="transmembrane region" description="Helical" evidence="8">
    <location>
        <begin position="328"/>
        <end position="345"/>
    </location>
</feature>
<feature type="transmembrane region" description="Helical" evidence="8">
    <location>
        <begin position="163"/>
        <end position="188"/>
    </location>
</feature>
<feature type="transmembrane region" description="Helical" evidence="8">
    <location>
        <begin position="12"/>
        <end position="32"/>
    </location>
</feature>
<evidence type="ECO:0000313" key="10">
    <source>
        <dbReference type="Proteomes" id="UP000273143"/>
    </source>
</evidence>
<evidence type="ECO:0000256" key="1">
    <source>
        <dbReference type="ARBA" id="ARBA00004651"/>
    </source>
</evidence>
<keyword evidence="6 8" id="KW-1133">Transmembrane helix</keyword>
<reference evidence="10" key="1">
    <citation type="submission" date="2018-06" db="EMBL/GenBank/DDBJ databases">
        <title>Complete genome of Pseudomonas insecticola strain QZS01.</title>
        <authorList>
            <person name="Wang J."/>
            <person name="Su Q."/>
        </authorList>
    </citation>
    <scope>NUCLEOTIDE SEQUENCE [LARGE SCALE GENOMIC DNA]</scope>
    <source>
        <strain evidence="10">QZS01</strain>
    </source>
</reference>
<dbReference type="PANTHER" id="PTHR42865:SF7">
    <property type="entry name" value="PROTON_GLUTAMATE-ASPARTATE SYMPORTER"/>
    <property type="match status" value="1"/>
</dbReference>
<evidence type="ECO:0000256" key="6">
    <source>
        <dbReference type="ARBA" id="ARBA00022989"/>
    </source>
</evidence>
<dbReference type="InterPro" id="IPR001991">
    <property type="entry name" value="Na-dicarboxylate_symporter"/>
</dbReference>
<evidence type="ECO:0000256" key="4">
    <source>
        <dbReference type="ARBA" id="ARBA00022519"/>
    </source>
</evidence>
<gene>
    <name evidence="9" type="ORF">DM558_10080</name>
</gene>
<dbReference type="InterPro" id="IPR036458">
    <property type="entry name" value="Na:dicarbo_symporter_sf"/>
</dbReference>
<dbReference type="SUPFAM" id="SSF118215">
    <property type="entry name" value="Proton glutamate symport protein"/>
    <property type="match status" value="1"/>
</dbReference>
<proteinExistence type="predicted"/>
<accession>A0A3S9XFN2</accession>
<evidence type="ECO:0000256" key="5">
    <source>
        <dbReference type="ARBA" id="ARBA00022692"/>
    </source>
</evidence>
<keyword evidence="5 8" id="KW-0812">Transmembrane</keyword>
<protein>
    <submittedName>
        <fullName evidence="9">Dicarboxylate/amino acid:cation symporter</fullName>
    </submittedName>
</protein>
<name>A0A3S9XFN2_9GAMM</name>
<dbReference type="AlphaFoldDB" id="A0A3S9XFN2"/>